<protein>
    <recommendedName>
        <fullName evidence="1">Heterokaryon incompatibility domain-containing protein</fullName>
    </recommendedName>
</protein>
<dbReference type="Proteomes" id="UP001175001">
    <property type="component" value="Unassembled WGS sequence"/>
</dbReference>
<evidence type="ECO:0000259" key="1">
    <source>
        <dbReference type="Pfam" id="PF06985"/>
    </source>
</evidence>
<dbReference type="PANTHER" id="PTHR24148:SF64">
    <property type="entry name" value="HETEROKARYON INCOMPATIBILITY DOMAIN-CONTAINING PROTEIN"/>
    <property type="match status" value="1"/>
</dbReference>
<sequence length="583" mass="64892">MELYLARIRERDDKSLYVERKQALTTEESYVAISHVWGDPATIETVHIDGVGPVKLSPGKKDFLHILRRPDICGAGWFWLDLFCIHQSPDSPIPISAQLMAIPAIYRSSAVVVVLIESPVCGSWIEDAIRVAEYGAINSDVFNIEEAAHARKCPNLVFMDPWFDRLWTRQEGLYAMKLKMIILNKVTCARLATAPARDGDRWLAEQQAIAKRAEAATFITDKLAYHGIPEDGGIASECFYFDLMYKHRVDVANYSGEVGPASGYMPIRDAWRSNRTTTKPRDYVLAIFPDIEGYRVPLNVRNLSFSQLLEDAYEQVRKNGRGRSFILPKIPRSMITTMASDSDRPWTMEDPDNISQAYDSIVDVSKAGPVEGQQTGLRKVLLRPLEVRDQTALEGLVKLCESGVDLVQHIVLAAPSGPFLGSARAFQHEKALLHRFFAQRFGESALRQYSTRESSGISPTILKRLGSHGSVNLEKLKYTEEAFEEELKRFLVCLMCGTTMTCATKILEFSDLAMAVTEGSPSGGGEMLVLVNRVVLAAADRYELTLGGGDFESFQGLLLLSRTENPEVASIVVGRTTIPTSRS</sequence>
<comment type="caution">
    <text evidence="2">The sequence shown here is derived from an EMBL/GenBank/DDBJ whole genome shotgun (WGS) entry which is preliminary data.</text>
</comment>
<evidence type="ECO:0000313" key="2">
    <source>
        <dbReference type="EMBL" id="KAK0660609.1"/>
    </source>
</evidence>
<name>A0AA39YXY4_9PEZI</name>
<dbReference type="AlphaFoldDB" id="A0AA39YXY4"/>
<dbReference type="EMBL" id="JAUJDW010000010">
    <property type="protein sequence ID" value="KAK0660609.1"/>
    <property type="molecule type" value="Genomic_DNA"/>
</dbReference>
<gene>
    <name evidence="2" type="ORF">DIS24_g3146</name>
</gene>
<dbReference type="PANTHER" id="PTHR24148">
    <property type="entry name" value="ANKYRIN REPEAT DOMAIN-CONTAINING PROTEIN 39 HOMOLOG-RELATED"/>
    <property type="match status" value="1"/>
</dbReference>
<organism evidence="2 3">
    <name type="scientific">Lasiodiplodia hormozganensis</name>
    <dbReference type="NCBI Taxonomy" id="869390"/>
    <lineage>
        <taxon>Eukaryota</taxon>
        <taxon>Fungi</taxon>
        <taxon>Dikarya</taxon>
        <taxon>Ascomycota</taxon>
        <taxon>Pezizomycotina</taxon>
        <taxon>Dothideomycetes</taxon>
        <taxon>Dothideomycetes incertae sedis</taxon>
        <taxon>Botryosphaeriales</taxon>
        <taxon>Botryosphaeriaceae</taxon>
        <taxon>Lasiodiplodia</taxon>
    </lineage>
</organism>
<dbReference type="InterPro" id="IPR010730">
    <property type="entry name" value="HET"/>
</dbReference>
<reference evidence="2" key="1">
    <citation type="submission" date="2023-06" db="EMBL/GenBank/DDBJ databases">
        <title>Multi-omics analyses reveal the molecular pathogenesis toolkit of Lasiodiplodia hormozganensis, a cross-kingdom pathogen.</title>
        <authorList>
            <person name="Felix C."/>
            <person name="Meneses R."/>
            <person name="Goncalves M.F.M."/>
            <person name="Tilleman L."/>
            <person name="Duarte A.S."/>
            <person name="Jorrin-Novo J.V."/>
            <person name="Van De Peer Y."/>
            <person name="Deforce D."/>
            <person name="Van Nieuwerburgh F."/>
            <person name="Esteves A.C."/>
            <person name="Alves A."/>
        </authorList>
    </citation>
    <scope>NUCLEOTIDE SEQUENCE</scope>
    <source>
        <strain evidence="2">CBS 339.90</strain>
    </source>
</reference>
<evidence type="ECO:0000313" key="3">
    <source>
        <dbReference type="Proteomes" id="UP001175001"/>
    </source>
</evidence>
<proteinExistence type="predicted"/>
<dbReference type="Pfam" id="PF06985">
    <property type="entry name" value="HET"/>
    <property type="match status" value="1"/>
</dbReference>
<keyword evidence="3" id="KW-1185">Reference proteome</keyword>
<accession>A0AA39YXY4</accession>
<feature type="domain" description="Heterokaryon incompatibility" evidence="1">
    <location>
        <begin position="30"/>
        <end position="171"/>
    </location>
</feature>
<dbReference type="InterPro" id="IPR052895">
    <property type="entry name" value="HetReg/Transcr_Mod"/>
</dbReference>